<organism evidence="2">
    <name type="scientific">uncultured Cytophagales bacterium</name>
    <dbReference type="NCBI Taxonomy" id="158755"/>
    <lineage>
        <taxon>Bacteria</taxon>
        <taxon>Pseudomonadati</taxon>
        <taxon>Bacteroidota</taxon>
        <taxon>Sphingobacteriia</taxon>
        <taxon>Sphingobacteriales</taxon>
        <taxon>environmental samples</taxon>
    </lineage>
</organism>
<accession>A0A6J4JX71</accession>
<evidence type="ECO:0000256" key="1">
    <source>
        <dbReference type="SAM" id="MobiDB-lite"/>
    </source>
</evidence>
<feature type="region of interest" description="Disordered" evidence="1">
    <location>
        <begin position="1"/>
        <end position="20"/>
    </location>
</feature>
<dbReference type="AlphaFoldDB" id="A0A6J4JX71"/>
<gene>
    <name evidence="2" type="ORF">AVDCRST_MAG56-4602</name>
</gene>
<evidence type="ECO:0000313" key="2">
    <source>
        <dbReference type="EMBL" id="CAA9290215.1"/>
    </source>
</evidence>
<reference evidence="2" key="1">
    <citation type="submission" date="2020-02" db="EMBL/GenBank/DDBJ databases">
        <authorList>
            <person name="Meier V. D."/>
        </authorList>
    </citation>
    <scope>NUCLEOTIDE SEQUENCE</scope>
    <source>
        <strain evidence="2">AVDCRST_MAG56</strain>
    </source>
</reference>
<dbReference type="EMBL" id="CADCTQ010000379">
    <property type="protein sequence ID" value="CAA9290215.1"/>
    <property type="molecule type" value="Genomic_DNA"/>
</dbReference>
<protein>
    <submittedName>
        <fullName evidence="2">Uncharacterized protein</fullName>
    </submittedName>
</protein>
<name>A0A6J4JX71_9SPHI</name>
<sequence length="42" mass="4765">MRKAAFPRPERQKISGTGKNIFNPADIELSPAGRFFVMELEN</sequence>
<proteinExistence type="predicted"/>